<keyword evidence="1" id="KW-0472">Membrane</keyword>
<sequence>MTKEELYAPIREKYNELRWALEGSDIDTIIECALEVHAMVHPAEISGKTEKTIADYVLDYMLKGNQNKLVPREDYDVDLHYAGTRTVPMCWQFWHTYRIEDLVSNFLMTDQEQIFNEKWKRKIGSSITDTGNALELDEVIAFGKEINIEALHDYLIMVGKNTRNILKNLTLEQVKSKVSYENVMRILEEGGVTTDFRSIWLLVYWAGLTIGGMILTPMTDHHMMHLPPCLNNLSILDE</sequence>
<organism evidence="2 3">
    <name type="scientific">Agathobacter rectalis</name>
    <dbReference type="NCBI Taxonomy" id="39491"/>
    <lineage>
        <taxon>Bacteria</taxon>
        <taxon>Bacillati</taxon>
        <taxon>Bacillota</taxon>
        <taxon>Clostridia</taxon>
        <taxon>Lachnospirales</taxon>
        <taxon>Lachnospiraceae</taxon>
        <taxon>Agathobacter</taxon>
    </lineage>
</organism>
<evidence type="ECO:0000313" key="3">
    <source>
        <dbReference type="Proteomes" id="UP000284296"/>
    </source>
</evidence>
<dbReference type="RefSeq" id="WP_118004348.1">
    <property type="nucleotide sequence ID" value="NZ_QRXF01000017.1"/>
</dbReference>
<feature type="transmembrane region" description="Helical" evidence="1">
    <location>
        <begin position="199"/>
        <end position="216"/>
    </location>
</feature>
<reference evidence="2 3" key="1">
    <citation type="submission" date="2018-08" db="EMBL/GenBank/DDBJ databases">
        <title>A genome reference for cultivated species of the human gut microbiota.</title>
        <authorList>
            <person name="Zou Y."/>
            <person name="Xue W."/>
            <person name="Luo G."/>
        </authorList>
    </citation>
    <scope>NUCLEOTIDE SEQUENCE [LARGE SCALE GENOMIC DNA]</scope>
    <source>
        <strain evidence="2 3">AF18-16LB</strain>
    </source>
</reference>
<dbReference type="AlphaFoldDB" id="A0A412Q2U6"/>
<evidence type="ECO:0000313" key="2">
    <source>
        <dbReference type="EMBL" id="RGT80620.1"/>
    </source>
</evidence>
<dbReference type="InterPro" id="IPR034660">
    <property type="entry name" value="DinB/YfiT-like"/>
</dbReference>
<dbReference type="Gene3D" id="1.20.120.450">
    <property type="entry name" value="dinb family like domain"/>
    <property type="match status" value="1"/>
</dbReference>
<evidence type="ECO:0000256" key="1">
    <source>
        <dbReference type="SAM" id="Phobius"/>
    </source>
</evidence>
<keyword evidence="1" id="KW-0812">Transmembrane</keyword>
<accession>A0A412Q2U6</accession>
<keyword evidence="1" id="KW-1133">Transmembrane helix</keyword>
<name>A0A412Q2U6_9FIRM</name>
<dbReference type="EMBL" id="QRXG01000015">
    <property type="protein sequence ID" value="RGT80620.1"/>
    <property type="molecule type" value="Genomic_DNA"/>
</dbReference>
<comment type="caution">
    <text evidence="2">The sequence shown here is derived from an EMBL/GenBank/DDBJ whole genome shotgun (WGS) entry which is preliminary data.</text>
</comment>
<dbReference type="Proteomes" id="UP000284296">
    <property type="component" value="Unassembled WGS sequence"/>
</dbReference>
<protein>
    <submittedName>
        <fullName evidence="2">DinB family protein</fullName>
    </submittedName>
</protein>
<gene>
    <name evidence="2" type="ORF">DWX06_09825</name>
</gene>
<proteinExistence type="predicted"/>